<dbReference type="SUPFAM" id="SSF63829">
    <property type="entry name" value="Calcium-dependent phosphotriesterase"/>
    <property type="match status" value="1"/>
</dbReference>
<evidence type="ECO:0000256" key="3">
    <source>
        <dbReference type="ARBA" id="ARBA00023157"/>
    </source>
</evidence>
<reference evidence="5 6" key="1">
    <citation type="submission" date="2024-01" db="EMBL/GenBank/DDBJ databases">
        <title>Hyphobacterium bacterium isolated from marine sediment.</title>
        <authorList>
            <person name="Zhao S."/>
        </authorList>
    </citation>
    <scope>NUCLEOTIDE SEQUENCE [LARGE SCALE GENOMIC DNA]</scope>
    <source>
        <strain evidence="5 6">Y60-23</strain>
    </source>
</reference>
<evidence type="ECO:0000256" key="2">
    <source>
        <dbReference type="ARBA" id="ARBA00022801"/>
    </source>
</evidence>
<accession>A0ABU7LW78</accession>
<evidence type="ECO:0000313" key="5">
    <source>
        <dbReference type="EMBL" id="MEE2565807.1"/>
    </source>
</evidence>
<sequence length="347" mass="37307">MRAMLIGLLVLVLLVLGRFGAVVIPASGMMADLEPRLTDQCERLDIAPGTEDVTIDPVSGLAFVSTDDRRTGERGAIYSFDPEDPAILREVSGAMPDEFHPHGISLWTGRTGAQRLFVVNHTGDGRHAIEIFDVGDEGRLTHAETVRHSALISPNDVLAVGPRQFYATNDRRYTDGLMGSLEAYFALPLASVSYYDGETGRIAAERLAYANGINMSADGRTVYVAEILGRGVRVYRRDPATGDLERLRDISVPTAPDNIEIAEDGALWIGGHPRVFDFVAHADDVAQTAPSHVIRVDPDTGEVETVLMDTEGRINASSVAAVTGNTLIVGAVFDGHVLICPLDGSDS</sequence>
<keyword evidence="3" id="KW-1015">Disulfide bond</keyword>
<evidence type="ECO:0000256" key="1">
    <source>
        <dbReference type="ARBA" id="ARBA00008595"/>
    </source>
</evidence>
<dbReference type="Proteomes" id="UP001310692">
    <property type="component" value="Unassembled WGS sequence"/>
</dbReference>
<gene>
    <name evidence="5" type="ORF">V0U35_03865</name>
</gene>
<dbReference type="PRINTS" id="PR01785">
    <property type="entry name" value="PARAOXONASE"/>
</dbReference>
<keyword evidence="6" id="KW-1185">Reference proteome</keyword>
<dbReference type="PANTHER" id="PTHR11799">
    <property type="entry name" value="PARAOXONASE"/>
    <property type="match status" value="1"/>
</dbReference>
<dbReference type="Gene3D" id="2.120.10.30">
    <property type="entry name" value="TolB, C-terminal domain"/>
    <property type="match status" value="1"/>
</dbReference>
<comment type="caution">
    <text evidence="5">The sequence shown here is derived from an EMBL/GenBank/DDBJ whole genome shotgun (WGS) entry which is preliminary data.</text>
</comment>
<dbReference type="EMBL" id="JAZDRO010000001">
    <property type="protein sequence ID" value="MEE2565807.1"/>
    <property type="molecule type" value="Genomic_DNA"/>
</dbReference>
<evidence type="ECO:0000256" key="4">
    <source>
        <dbReference type="ARBA" id="ARBA00023180"/>
    </source>
</evidence>
<dbReference type="InterPro" id="IPR002640">
    <property type="entry name" value="Arylesterase"/>
</dbReference>
<keyword evidence="2" id="KW-0378">Hydrolase</keyword>
<dbReference type="PANTHER" id="PTHR11799:SF12">
    <property type="entry name" value="PARAOXONASE-RELATED"/>
    <property type="match status" value="1"/>
</dbReference>
<name>A0ABU7LW78_9PROT</name>
<dbReference type="Pfam" id="PF01731">
    <property type="entry name" value="Arylesterase"/>
    <property type="match status" value="1"/>
</dbReference>
<evidence type="ECO:0000313" key="6">
    <source>
        <dbReference type="Proteomes" id="UP001310692"/>
    </source>
</evidence>
<organism evidence="5 6">
    <name type="scientific">Hyphobacterium marinum</name>
    <dbReference type="NCBI Taxonomy" id="3116574"/>
    <lineage>
        <taxon>Bacteria</taxon>
        <taxon>Pseudomonadati</taxon>
        <taxon>Pseudomonadota</taxon>
        <taxon>Alphaproteobacteria</taxon>
        <taxon>Maricaulales</taxon>
        <taxon>Maricaulaceae</taxon>
        <taxon>Hyphobacterium</taxon>
    </lineage>
</organism>
<dbReference type="RefSeq" id="WP_330195339.1">
    <property type="nucleotide sequence ID" value="NZ_JAZDRO010000001.1"/>
</dbReference>
<keyword evidence="4" id="KW-0325">Glycoprotein</keyword>
<dbReference type="InterPro" id="IPR011042">
    <property type="entry name" value="6-blade_b-propeller_TolB-like"/>
</dbReference>
<comment type="similarity">
    <text evidence="1">Belongs to the paraoxonase family.</text>
</comment>
<proteinExistence type="inferred from homology"/>
<protein>
    <submittedName>
        <fullName evidence="5">SMP-30/gluconolactonase/LRE family protein</fullName>
    </submittedName>
</protein>
<dbReference type="InterPro" id="IPR051288">
    <property type="entry name" value="Serum_paraoxonase/arylesterase"/>
</dbReference>